<dbReference type="PANTHER" id="PTHR46236:SF12">
    <property type="entry name" value="MATH DOMAIN-CONTAINING PROTEIN"/>
    <property type="match status" value="1"/>
</dbReference>
<name>R0IF98_9BRAS</name>
<dbReference type="STRING" id="81985.R0IF98"/>
<dbReference type="InterPro" id="IPR050804">
    <property type="entry name" value="MCC"/>
</dbReference>
<evidence type="ECO:0000313" key="4">
    <source>
        <dbReference type="Proteomes" id="UP000029121"/>
    </source>
</evidence>
<dbReference type="OrthoDB" id="1064473at2759"/>
<evidence type="ECO:0000259" key="2">
    <source>
        <dbReference type="PROSITE" id="PS50144"/>
    </source>
</evidence>
<organism evidence="3 4">
    <name type="scientific">Capsella rubella</name>
    <dbReference type="NCBI Taxonomy" id="81985"/>
    <lineage>
        <taxon>Eukaryota</taxon>
        <taxon>Viridiplantae</taxon>
        <taxon>Streptophyta</taxon>
        <taxon>Embryophyta</taxon>
        <taxon>Tracheophyta</taxon>
        <taxon>Spermatophyta</taxon>
        <taxon>Magnoliopsida</taxon>
        <taxon>eudicotyledons</taxon>
        <taxon>Gunneridae</taxon>
        <taxon>Pentapetalae</taxon>
        <taxon>rosids</taxon>
        <taxon>malvids</taxon>
        <taxon>Brassicales</taxon>
        <taxon>Brassicaceae</taxon>
        <taxon>Camelineae</taxon>
        <taxon>Capsella</taxon>
    </lineage>
</organism>
<dbReference type="InterPro" id="IPR002083">
    <property type="entry name" value="MATH/TRAF_dom"/>
</dbReference>
<dbReference type="InterPro" id="IPR008974">
    <property type="entry name" value="TRAF-like"/>
</dbReference>
<dbReference type="eggNOG" id="KOG1987">
    <property type="taxonomic scope" value="Eukaryota"/>
</dbReference>
<dbReference type="Proteomes" id="UP000029121">
    <property type="component" value="Unassembled WGS sequence"/>
</dbReference>
<dbReference type="CDD" id="cd00121">
    <property type="entry name" value="MATH"/>
    <property type="match status" value="1"/>
</dbReference>
<evidence type="ECO:0000313" key="3">
    <source>
        <dbReference type="EMBL" id="EOA36960.1"/>
    </source>
</evidence>
<keyword evidence="1" id="KW-0175">Coiled coil</keyword>
<sequence length="294" mass="33447">MGTELKKSFSWEIDNFSDINKVIRSGLYSSGGGCQWFLQLYPKGYGVSDHVSLALSAYKPESLRLGWKRKINLFFVFLNQSGKELCRSNDECRDLLFCAEVPRWIFLRTLPLTKLQQKGFLKNNKLTIKFNIEVTKVVHQGKSTKNDIFEFNGVHILVSQAVSKAKICRNHPGFFNDFYPKTKEVNAVYFTLFFSLIETLSKSPRSLSVTELRNAQNQLTVLTKAGFKLDFLKSKLNKASSGCQVQNLLGEQIKNVKLTLSKEKIKYAAAAKVSSFGFIGFFFKKFFLPCFSSV</sequence>
<proteinExistence type="predicted"/>
<evidence type="ECO:0000256" key="1">
    <source>
        <dbReference type="ARBA" id="ARBA00023054"/>
    </source>
</evidence>
<feature type="domain" description="MATH" evidence="2">
    <location>
        <begin position="6"/>
        <end position="132"/>
    </location>
</feature>
<dbReference type="Gene3D" id="2.60.210.10">
    <property type="entry name" value="Apoptosis, Tumor Necrosis Factor Receptor Associated Protein 2, Chain A"/>
    <property type="match status" value="1"/>
</dbReference>
<dbReference type="KEGG" id="crb:17898644"/>
<reference evidence="4" key="1">
    <citation type="journal article" date="2013" name="Nat. Genet.">
        <title>The Capsella rubella genome and the genomic consequences of rapid mating system evolution.</title>
        <authorList>
            <person name="Slotte T."/>
            <person name="Hazzouri K.M."/>
            <person name="Agren J.A."/>
            <person name="Koenig D."/>
            <person name="Maumus F."/>
            <person name="Guo Y.L."/>
            <person name="Steige K."/>
            <person name="Platts A.E."/>
            <person name="Escobar J.S."/>
            <person name="Newman L.K."/>
            <person name="Wang W."/>
            <person name="Mandakova T."/>
            <person name="Vello E."/>
            <person name="Smith L.M."/>
            <person name="Henz S.R."/>
            <person name="Steffen J."/>
            <person name="Takuno S."/>
            <person name="Brandvain Y."/>
            <person name="Coop G."/>
            <person name="Andolfatto P."/>
            <person name="Hu T.T."/>
            <person name="Blanchette M."/>
            <person name="Clark R.M."/>
            <person name="Quesneville H."/>
            <person name="Nordborg M."/>
            <person name="Gaut B.S."/>
            <person name="Lysak M.A."/>
            <person name="Jenkins J."/>
            <person name="Grimwood J."/>
            <person name="Chapman J."/>
            <person name="Prochnik S."/>
            <person name="Shu S."/>
            <person name="Rokhsar D."/>
            <person name="Schmutz J."/>
            <person name="Weigel D."/>
            <person name="Wright S.I."/>
        </authorList>
    </citation>
    <scope>NUCLEOTIDE SEQUENCE [LARGE SCALE GENOMIC DNA]</scope>
    <source>
        <strain evidence="4">cv. Monte Gargano</strain>
    </source>
</reference>
<keyword evidence="4" id="KW-1185">Reference proteome</keyword>
<dbReference type="PANTHER" id="PTHR46236">
    <property type="entry name" value="TRAF-LIKE SUPERFAMILY PROTEIN"/>
    <property type="match status" value="1"/>
</dbReference>
<dbReference type="SUPFAM" id="SSF49599">
    <property type="entry name" value="TRAF domain-like"/>
    <property type="match status" value="1"/>
</dbReference>
<dbReference type="Pfam" id="PF22486">
    <property type="entry name" value="MATH_2"/>
    <property type="match status" value="1"/>
</dbReference>
<protein>
    <recommendedName>
        <fullName evidence="2">MATH domain-containing protein</fullName>
    </recommendedName>
</protein>
<accession>R0IF98</accession>
<dbReference type="PROSITE" id="PS50144">
    <property type="entry name" value="MATH"/>
    <property type="match status" value="1"/>
</dbReference>
<gene>
    <name evidence="3" type="ORF">CARUB_v10009896mg</name>
</gene>
<dbReference type="EMBL" id="KB870805">
    <property type="protein sequence ID" value="EOA36960.1"/>
    <property type="molecule type" value="Genomic_DNA"/>
</dbReference>
<dbReference type="AlphaFoldDB" id="R0IF98"/>